<proteinExistence type="predicted"/>
<dbReference type="InterPro" id="IPR016171">
    <property type="entry name" value="Vanillyl_alc_oxidase_C-sub2"/>
</dbReference>
<dbReference type="GO" id="GO:0003885">
    <property type="term" value="F:D-arabinono-1,4-lactone oxidase activity"/>
    <property type="evidence" value="ECO:0007669"/>
    <property type="project" value="InterPro"/>
</dbReference>
<dbReference type="EC" id="1.1.98.3" evidence="3"/>
<dbReference type="PANTHER" id="PTHR43762">
    <property type="entry name" value="L-GULONOLACTONE OXIDASE"/>
    <property type="match status" value="1"/>
</dbReference>
<dbReference type="InterPro" id="IPR036318">
    <property type="entry name" value="FAD-bd_PCMH-like_sf"/>
</dbReference>
<dbReference type="InterPro" id="IPR007173">
    <property type="entry name" value="ALO_C"/>
</dbReference>
<sequence>MSSTADNFVQTRFIDGWSRTNGVHAAVLATRDVDTIARAVERVAEESPDAPRYLRHGVIARGLGRSYNESAQNRAGLTIDMTALDRIHRIDGEELVVDVDAGVSLDRLLRTLVPLGLWLPVLPGTRQVTVGGAIAHDIHGKSHHSTGSFGDQVVDVDLLVADGRILTLTPNGSPDDPDGSLFWATVAGLGLTGIVLRARLRVQRTDSAYFLADGVVTNSVEETIDLHRNGWGDSADYSAGWFDAVSKEPRLGRGFFTRGRRAGVEELPAKLRKDPLTFDAPQYLTVPDVFPSGLGNRYTFGLMSEAYFRTGSTFTDKIHNITGFLHPLDIMGEWNRFYGRKGFLQYQFVIPSENLDAFGPLLRAVRRSGHASFLNVLKMFGDGNRAPLSFPTAGMTATFDFAITRGLDRLVADLDRRVLDAGGRLYSAKDSVTSPATFRAMYPRLDEWIAVRRRIDPTGVFVSDMAKRLELM</sequence>
<reference evidence="3" key="1">
    <citation type="submission" date="2023-06" db="EMBL/GenBank/DDBJ databases">
        <title>Gordonia sp. nov. and Pseudochrobactrum sp. nov., two species isolated from the burying beetle Nicrophorus vespilloides.</title>
        <authorList>
            <person name="Poehlein A."/>
            <person name="Guzman J."/>
            <person name="Daniel R."/>
            <person name="Vilcinskas A."/>
        </authorList>
    </citation>
    <scope>NUCLEOTIDE SEQUENCE</scope>
    <source>
        <strain evidence="3">MP11Mi</strain>
    </source>
</reference>
<name>A0AA97GWK4_9ACTN</name>
<dbReference type="Pfam" id="PF01565">
    <property type="entry name" value="FAD_binding_4"/>
    <property type="match status" value="1"/>
</dbReference>
<evidence type="ECO:0000313" key="3">
    <source>
        <dbReference type="EMBL" id="WOC12778.1"/>
    </source>
</evidence>
<dbReference type="Gene3D" id="3.30.465.10">
    <property type="match status" value="1"/>
</dbReference>
<dbReference type="InterPro" id="IPR016169">
    <property type="entry name" value="FAD-bd_PCMH_sub2"/>
</dbReference>
<protein>
    <submittedName>
        <fullName evidence="3">Decaprenylphosphoryl-beta-D-ribose oxidase</fullName>
        <ecNumber evidence="3">1.1.98.3</ecNumber>
    </submittedName>
</protein>
<dbReference type="SUPFAM" id="SSF56176">
    <property type="entry name" value="FAD-binding/transporter-associated domain-like"/>
    <property type="match status" value="1"/>
</dbReference>
<feature type="domain" description="FAD-binding PCMH-type" evidence="2">
    <location>
        <begin position="20"/>
        <end position="205"/>
    </location>
</feature>
<dbReference type="GO" id="GO:0071949">
    <property type="term" value="F:FAD binding"/>
    <property type="evidence" value="ECO:0007669"/>
    <property type="project" value="InterPro"/>
</dbReference>
<gene>
    <name evidence="3" type="primary">dprE1_2</name>
    <name evidence="3" type="ORF">MP11Mi_18700</name>
</gene>
<keyword evidence="1 3" id="KW-0560">Oxidoreductase</keyword>
<dbReference type="Gene3D" id="1.10.45.10">
    <property type="entry name" value="Vanillyl-alcohol Oxidase, Chain A, domain 4"/>
    <property type="match status" value="1"/>
</dbReference>
<dbReference type="PANTHER" id="PTHR43762:SF1">
    <property type="entry name" value="D-ARABINONO-1,4-LACTONE OXIDASE"/>
    <property type="match status" value="1"/>
</dbReference>
<dbReference type="InterPro" id="IPR016166">
    <property type="entry name" value="FAD-bd_PCMH"/>
</dbReference>
<dbReference type="RefSeq" id="WP_420038647.1">
    <property type="nucleotide sequence ID" value="NZ_CP128986.1"/>
</dbReference>
<evidence type="ECO:0000256" key="1">
    <source>
        <dbReference type="ARBA" id="ARBA00023002"/>
    </source>
</evidence>
<dbReference type="GO" id="GO:0016020">
    <property type="term" value="C:membrane"/>
    <property type="evidence" value="ECO:0007669"/>
    <property type="project" value="InterPro"/>
</dbReference>
<dbReference type="PROSITE" id="PS51387">
    <property type="entry name" value="FAD_PCMH"/>
    <property type="match status" value="1"/>
</dbReference>
<dbReference type="InterPro" id="IPR010031">
    <property type="entry name" value="FAD_lactone_oxidase-like"/>
</dbReference>
<dbReference type="InterPro" id="IPR006094">
    <property type="entry name" value="Oxid_FAD_bind_N"/>
</dbReference>
<dbReference type="Pfam" id="PF04030">
    <property type="entry name" value="ALO"/>
    <property type="match status" value="1"/>
</dbReference>
<dbReference type="EMBL" id="CP128986">
    <property type="protein sequence ID" value="WOC12778.1"/>
    <property type="molecule type" value="Genomic_DNA"/>
</dbReference>
<dbReference type="AlphaFoldDB" id="A0AA97GWK4"/>
<accession>A0AA97GWK4</accession>
<organism evidence="3">
    <name type="scientific">Gordonia sp. MP11Mi</name>
    <dbReference type="NCBI Taxonomy" id="3022769"/>
    <lineage>
        <taxon>Bacteria</taxon>
        <taxon>Bacillati</taxon>
        <taxon>Actinomycetota</taxon>
        <taxon>Actinomycetes</taxon>
        <taxon>Mycobacteriales</taxon>
        <taxon>Gordoniaceae</taxon>
        <taxon>Gordonia</taxon>
    </lineage>
</organism>
<evidence type="ECO:0000259" key="2">
    <source>
        <dbReference type="PROSITE" id="PS51387"/>
    </source>
</evidence>